<dbReference type="GO" id="GO:0047617">
    <property type="term" value="F:fatty acyl-CoA hydrolase activity"/>
    <property type="evidence" value="ECO:0007669"/>
    <property type="project" value="TreeGrafter"/>
</dbReference>
<sequence length="142" mass="16823">MSEDDCWVPARVKVYYADTDKMGFAYYGNYMKWFEAGRNEWFRNSGKAYRELEEDGCFLPVVEAYCRYHRPAFYDDTLIVKTKLTFPSPARLKFEYRIFRENGSGEDDELLAEGFTIHACVGQDHKPRKPPILLRRLVNKRE</sequence>
<gene>
    <name evidence="3" type="ORF">ENG14_03680</name>
</gene>
<proteinExistence type="inferred from homology"/>
<evidence type="ECO:0000256" key="1">
    <source>
        <dbReference type="ARBA" id="ARBA00005953"/>
    </source>
</evidence>
<dbReference type="InterPro" id="IPR050563">
    <property type="entry name" value="4-hydroxybenzoyl-CoA_TE"/>
</dbReference>
<dbReference type="InterPro" id="IPR006684">
    <property type="entry name" value="YbgC/YbaW"/>
</dbReference>
<dbReference type="EMBL" id="DQZW01000174">
    <property type="protein sequence ID" value="HDL89985.1"/>
    <property type="molecule type" value="Genomic_DNA"/>
</dbReference>
<dbReference type="InterPro" id="IPR029069">
    <property type="entry name" value="HotDog_dom_sf"/>
</dbReference>
<dbReference type="PANTHER" id="PTHR31793">
    <property type="entry name" value="4-HYDROXYBENZOYL-COA THIOESTERASE FAMILY MEMBER"/>
    <property type="match status" value="1"/>
</dbReference>
<feature type="non-terminal residue" evidence="3">
    <location>
        <position position="142"/>
    </location>
</feature>
<dbReference type="CDD" id="cd00586">
    <property type="entry name" value="4HBT"/>
    <property type="match status" value="1"/>
</dbReference>
<keyword evidence="2" id="KW-0378">Hydrolase</keyword>
<dbReference type="NCBIfam" id="TIGR00051">
    <property type="entry name" value="YbgC/FadM family acyl-CoA thioesterase"/>
    <property type="match status" value="1"/>
</dbReference>
<dbReference type="SUPFAM" id="SSF54637">
    <property type="entry name" value="Thioesterase/thiol ester dehydrase-isomerase"/>
    <property type="match status" value="1"/>
</dbReference>
<dbReference type="PIRSF" id="PIRSF003230">
    <property type="entry name" value="YbgC"/>
    <property type="match status" value="1"/>
</dbReference>
<dbReference type="Pfam" id="PF13279">
    <property type="entry name" value="4HBT_2"/>
    <property type="match status" value="1"/>
</dbReference>
<protein>
    <submittedName>
        <fullName evidence="3">Acyl-CoA thioesterase</fullName>
    </submittedName>
</protein>
<organism evidence="3">
    <name type="scientific">Thermodesulforhabdus norvegica</name>
    <dbReference type="NCBI Taxonomy" id="39841"/>
    <lineage>
        <taxon>Bacteria</taxon>
        <taxon>Pseudomonadati</taxon>
        <taxon>Thermodesulfobacteriota</taxon>
        <taxon>Syntrophobacteria</taxon>
        <taxon>Syntrophobacterales</taxon>
        <taxon>Thermodesulforhabdaceae</taxon>
        <taxon>Thermodesulforhabdus</taxon>
    </lineage>
</organism>
<reference evidence="3" key="1">
    <citation type="journal article" date="2020" name="mSystems">
        <title>Genome- and Community-Level Interaction Insights into Carbon Utilization and Element Cycling Functions of Hydrothermarchaeota in Hydrothermal Sediment.</title>
        <authorList>
            <person name="Zhou Z."/>
            <person name="Liu Y."/>
            <person name="Xu W."/>
            <person name="Pan J."/>
            <person name="Luo Z.H."/>
            <person name="Li M."/>
        </authorList>
    </citation>
    <scope>NUCLEOTIDE SEQUENCE [LARGE SCALE GENOMIC DNA]</scope>
    <source>
        <strain evidence="3">HyVt-19</strain>
    </source>
</reference>
<name>A0A7C0WVG8_9BACT</name>
<evidence type="ECO:0000313" key="3">
    <source>
        <dbReference type="EMBL" id="HDL89985.1"/>
    </source>
</evidence>
<dbReference type="PANTHER" id="PTHR31793:SF27">
    <property type="entry name" value="NOVEL THIOESTERASE SUPERFAMILY DOMAIN AND SAPOSIN A-TYPE DOMAIN CONTAINING PROTEIN (0610012H03RIK)"/>
    <property type="match status" value="1"/>
</dbReference>
<comment type="similarity">
    <text evidence="1">Belongs to the 4-hydroxybenzoyl-CoA thioesterase family.</text>
</comment>
<dbReference type="AlphaFoldDB" id="A0A7C0WVG8"/>
<comment type="caution">
    <text evidence="3">The sequence shown here is derived from an EMBL/GenBank/DDBJ whole genome shotgun (WGS) entry which is preliminary data.</text>
</comment>
<dbReference type="Gene3D" id="3.10.129.10">
    <property type="entry name" value="Hotdog Thioesterase"/>
    <property type="match status" value="1"/>
</dbReference>
<accession>A0A7C0WVG8</accession>
<evidence type="ECO:0000256" key="2">
    <source>
        <dbReference type="ARBA" id="ARBA00022801"/>
    </source>
</evidence>
<dbReference type="Proteomes" id="UP000886355">
    <property type="component" value="Unassembled WGS sequence"/>
</dbReference>